<dbReference type="Gene3D" id="1.10.10.60">
    <property type="entry name" value="Homeodomain-like"/>
    <property type="match status" value="2"/>
</dbReference>
<dbReference type="EMBL" id="WHNY01000026">
    <property type="protein sequence ID" value="NOU63838.1"/>
    <property type="molecule type" value="Genomic_DNA"/>
</dbReference>
<protein>
    <submittedName>
        <fullName evidence="6">Helix-turn-helix domain-containing protein</fullName>
    </submittedName>
</protein>
<dbReference type="InterPro" id="IPR009057">
    <property type="entry name" value="Homeodomain-like_sf"/>
</dbReference>
<dbReference type="InterPro" id="IPR003166">
    <property type="entry name" value="TFIIE_bsu_DNA-bd"/>
</dbReference>
<dbReference type="SMART" id="SM00342">
    <property type="entry name" value="HTH_ARAC"/>
    <property type="match status" value="1"/>
</dbReference>
<dbReference type="PANTHER" id="PTHR43280">
    <property type="entry name" value="ARAC-FAMILY TRANSCRIPTIONAL REGULATOR"/>
    <property type="match status" value="1"/>
</dbReference>
<dbReference type="Proteomes" id="UP000653578">
    <property type="component" value="Unassembled WGS sequence"/>
</dbReference>
<dbReference type="Pfam" id="PF02311">
    <property type="entry name" value="AraC_binding"/>
    <property type="match status" value="1"/>
</dbReference>
<reference evidence="6 7" key="1">
    <citation type="submission" date="2019-10" db="EMBL/GenBank/DDBJ databases">
        <title>Description of Paenibacillus humi sp. nov.</title>
        <authorList>
            <person name="Carlier A."/>
            <person name="Qi S."/>
        </authorList>
    </citation>
    <scope>NUCLEOTIDE SEQUENCE [LARGE SCALE GENOMIC DNA]</scope>
    <source>
        <strain evidence="6 7">LMG 31461</strain>
    </source>
</reference>
<evidence type="ECO:0000313" key="7">
    <source>
        <dbReference type="Proteomes" id="UP000653578"/>
    </source>
</evidence>
<dbReference type="SUPFAM" id="SSF51215">
    <property type="entry name" value="Regulatory protein AraC"/>
    <property type="match status" value="1"/>
</dbReference>
<evidence type="ECO:0000256" key="1">
    <source>
        <dbReference type="ARBA" id="ARBA00023015"/>
    </source>
</evidence>
<dbReference type="Pfam" id="PF12833">
    <property type="entry name" value="HTH_18"/>
    <property type="match status" value="1"/>
</dbReference>
<dbReference type="InterPro" id="IPR003313">
    <property type="entry name" value="AraC-bd"/>
</dbReference>
<evidence type="ECO:0000313" key="6">
    <source>
        <dbReference type="EMBL" id="NOU63838.1"/>
    </source>
</evidence>
<evidence type="ECO:0000259" key="5">
    <source>
        <dbReference type="PROSITE" id="PS51351"/>
    </source>
</evidence>
<comment type="caution">
    <text evidence="6">The sequence shown here is derived from an EMBL/GenBank/DDBJ whole genome shotgun (WGS) entry which is preliminary data.</text>
</comment>
<feature type="domain" description="TFIIE beta" evidence="5">
    <location>
        <begin position="162"/>
        <end position="245"/>
    </location>
</feature>
<evidence type="ECO:0000259" key="4">
    <source>
        <dbReference type="PROSITE" id="PS01124"/>
    </source>
</evidence>
<dbReference type="InterPro" id="IPR037923">
    <property type="entry name" value="HTH-like"/>
</dbReference>
<accession>A0ABX1X5X9</accession>
<sequence>MSVMTMKHFFWHVLTDIDFQLPLYLVSTGYWVNQPTVVRKDGYKAYQWIQCFDGQGILEIEGKSMTLSKGQGMLLFPEVPHRYYPVKEPWTVQWVEFNGHFAGPLLQSMEFNCSMVLFMTKPDLVEARINEINHLYSIRNQISSYDGSHLLYGLLMDLFRYTSTSDTRSNQEQLEQLKPVIDYIQQHFGQPLTLQDLANQLGVTPQYTCVLFQQTLGTRPFAYINQYRILKAKEFLQLSPDLEINHISAKVGFESPSYFIKLFKRSEGITPNHFRSVYKPT</sequence>
<organism evidence="6 7">
    <name type="scientific">Paenibacillus plantarum</name>
    <dbReference type="NCBI Taxonomy" id="2654975"/>
    <lineage>
        <taxon>Bacteria</taxon>
        <taxon>Bacillati</taxon>
        <taxon>Bacillota</taxon>
        <taxon>Bacilli</taxon>
        <taxon>Bacillales</taxon>
        <taxon>Paenibacillaceae</taxon>
        <taxon>Paenibacillus</taxon>
    </lineage>
</organism>
<dbReference type="InterPro" id="IPR020449">
    <property type="entry name" value="Tscrpt_reg_AraC-type_HTH"/>
</dbReference>
<dbReference type="PANTHER" id="PTHR43280:SF2">
    <property type="entry name" value="HTH-TYPE TRANSCRIPTIONAL REGULATOR EXSA"/>
    <property type="match status" value="1"/>
</dbReference>
<keyword evidence="7" id="KW-1185">Reference proteome</keyword>
<dbReference type="PROSITE" id="PS51351">
    <property type="entry name" value="TFIIE_BETA_C"/>
    <property type="match status" value="1"/>
</dbReference>
<keyword evidence="1" id="KW-0805">Transcription regulation</keyword>
<gene>
    <name evidence="6" type="ORF">GC096_07350</name>
</gene>
<dbReference type="SUPFAM" id="SSF46689">
    <property type="entry name" value="Homeodomain-like"/>
    <property type="match status" value="2"/>
</dbReference>
<evidence type="ECO:0000256" key="2">
    <source>
        <dbReference type="ARBA" id="ARBA00023125"/>
    </source>
</evidence>
<dbReference type="PRINTS" id="PR00032">
    <property type="entry name" value="HTHARAC"/>
</dbReference>
<keyword evidence="2" id="KW-0238">DNA-binding</keyword>
<evidence type="ECO:0000256" key="3">
    <source>
        <dbReference type="ARBA" id="ARBA00023163"/>
    </source>
</evidence>
<proteinExistence type="predicted"/>
<dbReference type="Gene3D" id="2.60.120.280">
    <property type="entry name" value="Regulatory protein AraC"/>
    <property type="match status" value="1"/>
</dbReference>
<feature type="domain" description="HTH araC/xylS-type" evidence="4">
    <location>
        <begin position="178"/>
        <end position="277"/>
    </location>
</feature>
<keyword evidence="3" id="KW-0804">Transcription</keyword>
<dbReference type="PROSITE" id="PS01124">
    <property type="entry name" value="HTH_ARAC_FAMILY_2"/>
    <property type="match status" value="1"/>
</dbReference>
<name>A0ABX1X5X9_9BACL</name>
<dbReference type="InterPro" id="IPR018060">
    <property type="entry name" value="HTH_AraC"/>
</dbReference>